<keyword evidence="2" id="KW-1185">Reference proteome</keyword>
<dbReference type="Proteomes" id="UP000249390">
    <property type="component" value="Unassembled WGS sequence"/>
</dbReference>
<accession>A0A328CVS7</accession>
<gene>
    <name evidence="1" type="ORF">DM860_000089</name>
</gene>
<dbReference type="GO" id="GO:0009639">
    <property type="term" value="P:response to red or far red light"/>
    <property type="evidence" value="ECO:0007669"/>
    <property type="project" value="InterPro"/>
</dbReference>
<dbReference type="InterPro" id="IPR040225">
    <property type="entry name" value="GIL1-like"/>
</dbReference>
<evidence type="ECO:0000313" key="2">
    <source>
        <dbReference type="Proteomes" id="UP000249390"/>
    </source>
</evidence>
<comment type="caution">
    <text evidence="1">The sequence shown here is derived from an EMBL/GenBank/DDBJ whole genome shotgun (WGS) entry which is preliminary data.</text>
</comment>
<reference evidence="1 2" key="1">
    <citation type="submission" date="2018-06" db="EMBL/GenBank/DDBJ databases">
        <title>The Genome of Cuscuta australis (Dodder) Provides Insight into the Evolution of Plant Parasitism.</title>
        <authorList>
            <person name="Liu H."/>
        </authorList>
    </citation>
    <scope>NUCLEOTIDE SEQUENCE [LARGE SCALE GENOMIC DNA]</scope>
    <source>
        <strain evidence="2">cv. Yunnan</strain>
        <tissue evidence="1">Vines</tissue>
    </source>
</reference>
<name>A0A328CVS7_9ASTE</name>
<protein>
    <submittedName>
        <fullName evidence="1">Uncharacterized protein</fullName>
    </submittedName>
</protein>
<dbReference type="PANTHER" id="PTHR31161">
    <property type="entry name" value="PROTEIN GRAVITROPIC IN THE LIGHT 1"/>
    <property type="match status" value="1"/>
</dbReference>
<sequence>MPPAPELFENTMSLVKGASKSFTVLLLSLMRSAHWDIAAAVRSIEAASSAFAATAGAIIGTNCAKYALESYVNRKMFQGFNHETFYTDGGLSSVADPEQHRQGCYTHYRDMKAMDPAELLGILPNCSFENFCFKKYLAIIHPKTEESLFGDLEQRRQVLAGNHPRSQFYGEFLELAKAVWMLHLLAFSVEPPRPCQFEASEGSEFRPEYMESVGKY</sequence>
<dbReference type="AlphaFoldDB" id="A0A328CVS7"/>
<proteinExistence type="predicted"/>
<dbReference type="EMBL" id="NQVE01000215">
    <property type="protein sequence ID" value="RAL37395.1"/>
    <property type="molecule type" value="Genomic_DNA"/>
</dbReference>
<dbReference type="GO" id="GO:0009959">
    <property type="term" value="P:negative gravitropism"/>
    <property type="evidence" value="ECO:0007669"/>
    <property type="project" value="InterPro"/>
</dbReference>
<evidence type="ECO:0000313" key="1">
    <source>
        <dbReference type="EMBL" id="RAL37395.1"/>
    </source>
</evidence>
<organism evidence="1 2">
    <name type="scientific">Cuscuta australis</name>
    <dbReference type="NCBI Taxonomy" id="267555"/>
    <lineage>
        <taxon>Eukaryota</taxon>
        <taxon>Viridiplantae</taxon>
        <taxon>Streptophyta</taxon>
        <taxon>Embryophyta</taxon>
        <taxon>Tracheophyta</taxon>
        <taxon>Spermatophyta</taxon>
        <taxon>Magnoliopsida</taxon>
        <taxon>eudicotyledons</taxon>
        <taxon>Gunneridae</taxon>
        <taxon>Pentapetalae</taxon>
        <taxon>asterids</taxon>
        <taxon>lamiids</taxon>
        <taxon>Solanales</taxon>
        <taxon>Convolvulaceae</taxon>
        <taxon>Cuscuteae</taxon>
        <taxon>Cuscuta</taxon>
        <taxon>Cuscuta subgen. Grammica</taxon>
        <taxon>Cuscuta sect. Cleistogrammica</taxon>
    </lineage>
</organism>